<keyword evidence="1" id="KW-1185">Reference proteome</keyword>
<proteinExistence type="predicted"/>
<reference evidence="2" key="1">
    <citation type="submission" date="2017-02" db="UniProtKB">
        <authorList>
            <consortium name="WormBaseParasite"/>
        </authorList>
    </citation>
    <scope>IDENTIFICATION</scope>
</reference>
<evidence type="ECO:0000313" key="2">
    <source>
        <dbReference type="WBParaSite" id="SPAL_0000801300.1"/>
    </source>
</evidence>
<dbReference type="WBParaSite" id="SPAL_0000801300.1">
    <property type="protein sequence ID" value="SPAL_0000801300.1"/>
    <property type="gene ID" value="SPAL_0000801300"/>
</dbReference>
<dbReference type="Proteomes" id="UP000046392">
    <property type="component" value="Unplaced"/>
</dbReference>
<dbReference type="AlphaFoldDB" id="A0A0N5BQ42"/>
<accession>A0A0N5BQ42</accession>
<sequence length="375" mass="44414">MDIDDEHLLDDNMPDLELQNPTIFDSRIESVLTDGTIHKTVVIPNNLSNIPSNYTEQTIHNTVNIGNFEKRLRVKENDSNGKTLFDKNKNIFEKSINNNSDANKDITVLNGYVINNSLLPKLEAVLIENNLLSSRYDEEIVNKKNVILQSAVHMLQGFQRDYEMVKLDERKKRLRRFIDFMYNIYSLCLPPGFRNERNASTTFIYVIENFFKIRVKSQEIMNFQNIYYQRQRRLGEIQKPEIRSPTSNFNIEFLKMLGSCKKAVDMIEYLINSRNGENLRYLQENFDLLYDLDIRRREKKKSFTLNVDLIRNSFQQVKKYYLKNFTMSQGLNNDESNFEEMLNKIFFEEGMEAPIKKYTYVTTISNGIFYREYPN</sequence>
<name>A0A0N5BQ42_STREA</name>
<protein>
    <submittedName>
        <fullName evidence="2">Uncharacterized protein</fullName>
    </submittedName>
</protein>
<evidence type="ECO:0000313" key="1">
    <source>
        <dbReference type="Proteomes" id="UP000046392"/>
    </source>
</evidence>
<organism evidence="1 2">
    <name type="scientific">Strongyloides papillosus</name>
    <name type="common">Intestinal threadworm</name>
    <dbReference type="NCBI Taxonomy" id="174720"/>
    <lineage>
        <taxon>Eukaryota</taxon>
        <taxon>Metazoa</taxon>
        <taxon>Ecdysozoa</taxon>
        <taxon>Nematoda</taxon>
        <taxon>Chromadorea</taxon>
        <taxon>Rhabditida</taxon>
        <taxon>Tylenchina</taxon>
        <taxon>Panagrolaimomorpha</taxon>
        <taxon>Strongyloidoidea</taxon>
        <taxon>Strongyloididae</taxon>
        <taxon>Strongyloides</taxon>
    </lineage>
</organism>